<name>A0A6H0SIP1_9MICC</name>
<dbReference type="Gene3D" id="3.20.20.100">
    <property type="entry name" value="NADP-dependent oxidoreductase domain"/>
    <property type="match status" value="1"/>
</dbReference>
<dbReference type="PANTHER" id="PTHR43625">
    <property type="entry name" value="AFLATOXIN B1 ALDEHYDE REDUCTASE"/>
    <property type="match status" value="1"/>
</dbReference>
<dbReference type="AlphaFoldDB" id="A0A6H0SIP1"/>
<dbReference type="EMBL" id="CP032549">
    <property type="protein sequence ID" value="QIV87006.1"/>
    <property type="molecule type" value="Genomic_DNA"/>
</dbReference>
<protein>
    <submittedName>
        <fullName evidence="3">Aldo/keto reductase</fullName>
    </submittedName>
</protein>
<proteinExistence type="predicted"/>
<dbReference type="GO" id="GO:0005737">
    <property type="term" value="C:cytoplasm"/>
    <property type="evidence" value="ECO:0007669"/>
    <property type="project" value="TreeGrafter"/>
</dbReference>
<evidence type="ECO:0000313" key="3">
    <source>
        <dbReference type="EMBL" id="QIV87006.1"/>
    </source>
</evidence>
<keyword evidence="1" id="KW-0560">Oxidoreductase</keyword>
<sequence length="347" mass="38416">MEQQRSINSIELGQGLKVTGQGFGCMSLSSAYGAAEDAESLRTVNHVIDSGVTFLDTANIYGAGHNETLLSQVLKKRRDEVTLATKAGIVRPKNPGDPRANGDPAFIKKCFDESLQRLGVDYIDLYYYHRVDSRVPIEDTVGAYKELVEAGKVGHIGLSEVTANELRRAHAVHPISAIQMEYSIFSRDIERWLLPTASELGVGLVSYASLGRGYFTGEVDSLDQLDANDVRRNFPRFEDSRMQHNQPLRTIIEETAQREGITTAQLSLAWVYEQARIQNVQVSPIPGTRFAHHFDENLGALDIRLSEESMTTLNALAERVDGERQADIMSVSKGREEVQMAEEGSAS</sequence>
<dbReference type="PANTHER" id="PTHR43625:SF40">
    <property type="entry name" value="ALDO-KETO REDUCTASE YAKC [NADP(+)]"/>
    <property type="match status" value="1"/>
</dbReference>
<dbReference type="InterPro" id="IPR036812">
    <property type="entry name" value="NAD(P)_OxRdtase_dom_sf"/>
</dbReference>
<reference evidence="3 4" key="1">
    <citation type="submission" date="2018-09" db="EMBL/GenBank/DDBJ databases">
        <title>Glutamicibacter mishrai S5-52T (LMG 29155T = KCTC 39846T).</title>
        <authorList>
            <person name="Das S.K."/>
        </authorList>
    </citation>
    <scope>NUCLEOTIDE SEQUENCE [LARGE SCALE GENOMIC DNA]</scope>
    <source>
        <strain evidence="3 4">S5-52</strain>
    </source>
</reference>
<dbReference type="Proteomes" id="UP000502331">
    <property type="component" value="Chromosome"/>
</dbReference>
<dbReference type="GO" id="GO:0016491">
    <property type="term" value="F:oxidoreductase activity"/>
    <property type="evidence" value="ECO:0007669"/>
    <property type="project" value="UniProtKB-KW"/>
</dbReference>
<dbReference type="SUPFAM" id="SSF51430">
    <property type="entry name" value="NAD(P)-linked oxidoreductase"/>
    <property type="match status" value="1"/>
</dbReference>
<dbReference type="InterPro" id="IPR023210">
    <property type="entry name" value="NADP_OxRdtase_dom"/>
</dbReference>
<evidence type="ECO:0000313" key="4">
    <source>
        <dbReference type="Proteomes" id="UP000502331"/>
    </source>
</evidence>
<feature type="domain" description="NADP-dependent oxidoreductase" evidence="2">
    <location>
        <begin position="22"/>
        <end position="317"/>
    </location>
</feature>
<keyword evidence="4" id="KW-1185">Reference proteome</keyword>
<dbReference type="InterPro" id="IPR020471">
    <property type="entry name" value="AKR"/>
</dbReference>
<gene>
    <name evidence="3" type="ORF">D3791_07630</name>
</gene>
<dbReference type="Pfam" id="PF00248">
    <property type="entry name" value="Aldo_ket_red"/>
    <property type="match status" value="1"/>
</dbReference>
<dbReference type="InterPro" id="IPR050791">
    <property type="entry name" value="Aldo-Keto_reductase"/>
</dbReference>
<evidence type="ECO:0000259" key="2">
    <source>
        <dbReference type="Pfam" id="PF00248"/>
    </source>
</evidence>
<accession>A0A6H0SIP1</accession>
<dbReference type="RefSeq" id="WP_172511813.1">
    <property type="nucleotide sequence ID" value="NZ_CP032549.1"/>
</dbReference>
<dbReference type="PRINTS" id="PR00069">
    <property type="entry name" value="ALDKETRDTASE"/>
</dbReference>
<evidence type="ECO:0000256" key="1">
    <source>
        <dbReference type="ARBA" id="ARBA00023002"/>
    </source>
</evidence>
<organism evidence="3 4">
    <name type="scientific">Glutamicibacter mishrai</name>
    <dbReference type="NCBI Taxonomy" id="1775880"/>
    <lineage>
        <taxon>Bacteria</taxon>
        <taxon>Bacillati</taxon>
        <taxon>Actinomycetota</taxon>
        <taxon>Actinomycetes</taxon>
        <taxon>Micrococcales</taxon>
        <taxon>Micrococcaceae</taxon>
        <taxon>Glutamicibacter</taxon>
    </lineage>
</organism>